<dbReference type="RefSeq" id="WP_154442891.1">
    <property type="nucleotide sequence ID" value="NZ_JAHLPJ010000001.1"/>
</dbReference>
<reference evidence="2 3" key="1">
    <citation type="submission" date="2019-09" db="EMBL/GenBank/DDBJ databases">
        <title>In-depth cultivation of the pig gut microbiome towards novel bacterial diversity and tailored functional studies.</title>
        <authorList>
            <person name="Wylensek D."/>
            <person name="Hitch T.C.A."/>
            <person name="Clavel T."/>
        </authorList>
    </citation>
    <scope>NUCLEOTIDE SEQUENCE [LARGE SCALE GENOMIC DNA]</scope>
    <source>
        <strain evidence="2 3">WCA3-693-APC-4?</strain>
    </source>
</reference>
<gene>
    <name evidence="2" type="ORF">FYJ83_17865</name>
</gene>
<evidence type="ECO:0000256" key="1">
    <source>
        <dbReference type="SAM" id="Coils"/>
    </source>
</evidence>
<name>A0A6N7Y4F4_9FIRM</name>
<dbReference type="EMBL" id="VUNQ01000066">
    <property type="protein sequence ID" value="MSU03328.1"/>
    <property type="molecule type" value="Genomic_DNA"/>
</dbReference>
<evidence type="ECO:0000313" key="3">
    <source>
        <dbReference type="Proteomes" id="UP000469523"/>
    </source>
</evidence>
<accession>A0A6N7Y4F4</accession>
<organism evidence="2 3">
    <name type="scientific">Tissierella pigra</name>
    <dbReference type="NCBI Taxonomy" id="2607614"/>
    <lineage>
        <taxon>Bacteria</taxon>
        <taxon>Bacillati</taxon>
        <taxon>Bacillota</taxon>
        <taxon>Tissierellia</taxon>
        <taxon>Tissierellales</taxon>
        <taxon>Tissierellaceae</taxon>
        <taxon>Tissierella</taxon>
    </lineage>
</organism>
<keyword evidence="1" id="KW-0175">Coiled coil</keyword>
<dbReference type="InterPro" id="IPR019644">
    <property type="entry name" value="DUF2508"/>
</dbReference>
<sequence>MLSFIKKEKTELEKLNELKFQMLENLRQAHKEWKDSEKYFESISDPDLIDYAIYEIEASKLKYVYLLKKVKEWNKEIEMNIENQSIENISANS</sequence>
<keyword evidence="3" id="KW-1185">Reference proteome</keyword>
<dbReference type="Pfam" id="PF10704">
    <property type="entry name" value="DUF2508"/>
    <property type="match status" value="1"/>
</dbReference>
<evidence type="ECO:0000313" key="2">
    <source>
        <dbReference type="EMBL" id="MSU03328.1"/>
    </source>
</evidence>
<feature type="coiled-coil region" evidence="1">
    <location>
        <begin position="5"/>
        <end position="32"/>
    </location>
</feature>
<proteinExistence type="predicted"/>
<dbReference type="Proteomes" id="UP000469523">
    <property type="component" value="Unassembled WGS sequence"/>
</dbReference>
<protein>
    <submittedName>
        <fullName evidence="2">DUF2508 family protein</fullName>
    </submittedName>
</protein>
<dbReference type="AlphaFoldDB" id="A0A6N7Y4F4"/>
<comment type="caution">
    <text evidence="2">The sequence shown here is derived from an EMBL/GenBank/DDBJ whole genome shotgun (WGS) entry which is preliminary data.</text>
</comment>